<keyword evidence="2" id="KW-1185">Reference proteome</keyword>
<protein>
    <submittedName>
        <fullName evidence="1">Uncharacterized protein</fullName>
    </submittedName>
</protein>
<sequence>MGCAAGPAGSSLLFRIIDNRPALGPEEWNGEANATLPLQLLLAAMATGAENQSYRFVIISNARNHGFRSPDPLSPSQSFLFL</sequence>
<reference evidence="1 2" key="1">
    <citation type="journal article" date="2023" name="Mol. Biol. Evol.">
        <title>Genomics of Secondarily Temperate Adaptation in the Only Non-Antarctic Icefish.</title>
        <authorList>
            <person name="Rivera-Colon A.G."/>
            <person name="Rayamajhi N."/>
            <person name="Minhas B.F."/>
            <person name="Madrigal G."/>
            <person name="Bilyk K.T."/>
            <person name="Yoon V."/>
            <person name="Hune M."/>
            <person name="Gregory S."/>
            <person name="Cheng C.H.C."/>
            <person name="Catchen J.M."/>
        </authorList>
    </citation>
    <scope>NUCLEOTIDE SEQUENCE [LARGE SCALE GENOMIC DNA]</scope>
    <source>
        <strain evidence="1">JC2023a</strain>
    </source>
</reference>
<organism evidence="1 2">
    <name type="scientific">Champsocephalus esox</name>
    <name type="common">pike icefish</name>
    <dbReference type="NCBI Taxonomy" id="159716"/>
    <lineage>
        <taxon>Eukaryota</taxon>
        <taxon>Metazoa</taxon>
        <taxon>Chordata</taxon>
        <taxon>Craniata</taxon>
        <taxon>Vertebrata</taxon>
        <taxon>Euteleostomi</taxon>
        <taxon>Actinopterygii</taxon>
        <taxon>Neopterygii</taxon>
        <taxon>Teleostei</taxon>
        <taxon>Neoteleostei</taxon>
        <taxon>Acanthomorphata</taxon>
        <taxon>Eupercaria</taxon>
        <taxon>Perciformes</taxon>
        <taxon>Notothenioidei</taxon>
        <taxon>Channichthyidae</taxon>
        <taxon>Champsocephalus</taxon>
    </lineage>
</organism>
<accession>A0AAN8CA98</accession>
<proteinExistence type="predicted"/>
<dbReference type="EMBL" id="JAULUE010002052">
    <property type="protein sequence ID" value="KAK5899922.1"/>
    <property type="molecule type" value="Genomic_DNA"/>
</dbReference>
<dbReference type="AlphaFoldDB" id="A0AAN8CA98"/>
<comment type="caution">
    <text evidence="1">The sequence shown here is derived from an EMBL/GenBank/DDBJ whole genome shotgun (WGS) entry which is preliminary data.</text>
</comment>
<dbReference type="Proteomes" id="UP001335648">
    <property type="component" value="Unassembled WGS sequence"/>
</dbReference>
<name>A0AAN8CA98_9TELE</name>
<gene>
    <name evidence="1" type="ORF">CesoFtcFv8_009349</name>
</gene>
<evidence type="ECO:0000313" key="1">
    <source>
        <dbReference type="EMBL" id="KAK5899922.1"/>
    </source>
</evidence>
<evidence type="ECO:0000313" key="2">
    <source>
        <dbReference type="Proteomes" id="UP001335648"/>
    </source>
</evidence>